<comment type="caution">
    <text evidence="2">The sequence shown here is derived from an EMBL/GenBank/DDBJ whole genome shotgun (WGS) entry which is preliminary data.</text>
</comment>
<keyword evidence="1" id="KW-0175">Coiled coil</keyword>
<dbReference type="AlphaFoldDB" id="A0A5C8D4D2"/>
<reference evidence="2 3" key="1">
    <citation type="journal article" date="1992" name="Lakartidningen">
        <title>[Penicillin V and not amoxicillin is the first choice preparation in acute otitis].</title>
        <authorList>
            <person name="Kamme C."/>
            <person name="Lundgren K."/>
            <person name="Prellner K."/>
        </authorList>
    </citation>
    <scope>NUCLEOTIDE SEQUENCE [LARGE SCALE GENOMIC DNA]</scope>
    <source>
        <strain evidence="2 3">513A</strain>
    </source>
</reference>
<evidence type="ECO:0000313" key="3">
    <source>
        <dbReference type="Proteomes" id="UP000324638"/>
    </source>
</evidence>
<dbReference type="EMBL" id="SAXU01000001">
    <property type="protein sequence ID" value="TXJ20234.1"/>
    <property type="molecule type" value="Genomic_DNA"/>
</dbReference>
<evidence type="ECO:0000256" key="1">
    <source>
        <dbReference type="SAM" id="Coils"/>
    </source>
</evidence>
<organism evidence="2 3">
    <name type="scientific">Brachyspira aalborgi</name>
    <dbReference type="NCBI Taxonomy" id="29522"/>
    <lineage>
        <taxon>Bacteria</taxon>
        <taxon>Pseudomonadati</taxon>
        <taxon>Spirochaetota</taxon>
        <taxon>Spirochaetia</taxon>
        <taxon>Brachyspirales</taxon>
        <taxon>Brachyspiraceae</taxon>
        <taxon>Brachyspira</taxon>
    </lineage>
</organism>
<gene>
    <name evidence="2" type="ORF">EPJ79_03525</name>
</gene>
<proteinExistence type="predicted"/>
<dbReference type="RefSeq" id="WP_147738464.1">
    <property type="nucleotide sequence ID" value="NZ_SAXU01000001.1"/>
</dbReference>
<name>A0A5C8D4D2_9SPIR</name>
<protein>
    <submittedName>
        <fullName evidence="2">Uncharacterized protein</fullName>
    </submittedName>
</protein>
<evidence type="ECO:0000313" key="2">
    <source>
        <dbReference type="EMBL" id="TXJ20234.1"/>
    </source>
</evidence>
<accession>A0A5C8D4D2</accession>
<feature type="coiled-coil region" evidence="1">
    <location>
        <begin position="69"/>
        <end position="103"/>
    </location>
</feature>
<sequence length="103" mass="12064">MSEIEEVKKIILEHRGKTNAIKSREIANKVGINEDDTHAKTREIIRDIEETDNLPVLACNKGYYLAETEEEFNEYIENLKNRIKGIEKRIQITTNNYRNAKNE</sequence>
<dbReference type="Proteomes" id="UP000324638">
    <property type="component" value="Unassembled WGS sequence"/>
</dbReference>